<dbReference type="AlphaFoldDB" id="A0AA39N559"/>
<accession>A0AA39N559</accession>
<dbReference type="Proteomes" id="UP001175211">
    <property type="component" value="Unassembled WGS sequence"/>
</dbReference>
<feature type="transmembrane region" description="Helical" evidence="1">
    <location>
        <begin position="6"/>
        <end position="26"/>
    </location>
</feature>
<keyword evidence="1" id="KW-0472">Membrane</keyword>
<proteinExistence type="predicted"/>
<sequence>MYAILWLILHIAPLATTVIISFSFFSHLTVNSHEIRALNFRMTMLHQVTMKKVARRQSNYRRNEGTKWCFLVLSLVCPARSRFLECNGVVLS</sequence>
<keyword evidence="1" id="KW-1133">Transmembrane helix</keyword>
<keyword evidence="1" id="KW-0812">Transmembrane</keyword>
<keyword evidence="3" id="KW-1185">Reference proteome</keyword>
<comment type="caution">
    <text evidence="2">The sequence shown here is derived from an EMBL/GenBank/DDBJ whole genome shotgun (WGS) entry which is preliminary data.</text>
</comment>
<evidence type="ECO:0000313" key="2">
    <source>
        <dbReference type="EMBL" id="KAK0458297.1"/>
    </source>
</evidence>
<dbReference type="RefSeq" id="XP_060330585.1">
    <property type="nucleotide sequence ID" value="XM_060473251.1"/>
</dbReference>
<name>A0AA39N559_ARMTA</name>
<evidence type="ECO:0000256" key="1">
    <source>
        <dbReference type="SAM" id="Phobius"/>
    </source>
</evidence>
<reference evidence="2" key="1">
    <citation type="submission" date="2023-06" db="EMBL/GenBank/DDBJ databases">
        <authorList>
            <consortium name="Lawrence Berkeley National Laboratory"/>
            <person name="Ahrendt S."/>
            <person name="Sahu N."/>
            <person name="Indic B."/>
            <person name="Wong-Bajracharya J."/>
            <person name="Merenyi Z."/>
            <person name="Ke H.-M."/>
            <person name="Monk M."/>
            <person name="Kocsube S."/>
            <person name="Drula E."/>
            <person name="Lipzen A."/>
            <person name="Balint B."/>
            <person name="Henrissat B."/>
            <person name="Andreopoulos B."/>
            <person name="Martin F.M."/>
            <person name="Harder C.B."/>
            <person name="Rigling D."/>
            <person name="Ford K.L."/>
            <person name="Foster G.D."/>
            <person name="Pangilinan J."/>
            <person name="Papanicolaou A."/>
            <person name="Barry K."/>
            <person name="LaButti K."/>
            <person name="Viragh M."/>
            <person name="Koriabine M."/>
            <person name="Yan M."/>
            <person name="Riley R."/>
            <person name="Champramary S."/>
            <person name="Plett K.L."/>
            <person name="Tsai I.J."/>
            <person name="Slot J."/>
            <person name="Sipos G."/>
            <person name="Plett J."/>
            <person name="Nagy L.G."/>
            <person name="Grigoriev I.V."/>
        </authorList>
    </citation>
    <scope>NUCLEOTIDE SEQUENCE</scope>
    <source>
        <strain evidence="2">CCBAS 213</strain>
    </source>
</reference>
<evidence type="ECO:0000313" key="3">
    <source>
        <dbReference type="Proteomes" id="UP001175211"/>
    </source>
</evidence>
<organism evidence="2 3">
    <name type="scientific">Armillaria tabescens</name>
    <name type="common">Ringless honey mushroom</name>
    <name type="synonym">Agaricus tabescens</name>
    <dbReference type="NCBI Taxonomy" id="1929756"/>
    <lineage>
        <taxon>Eukaryota</taxon>
        <taxon>Fungi</taxon>
        <taxon>Dikarya</taxon>
        <taxon>Basidiomycota</taxon>
        <taxon>Agaricomycotina</taxon>
        <taxon>Agaricomycetes</taxon>
        <taxon>Agaricomycetidae</taxon>
        <taxon>Agaricales</taxon>
        <taxon>Marasmiineae</taxon>
        <taxon>Physalacriaceae</taxon>
        <taxon>Desarmillaria</taxon>
    </lineage>
</organism>
<gene>
    <name evidence="2" type="ORF">EV420DRAFT_1544818</name>
</gene>
<protein>
    <submittedName>
        <fullName evidence="2">Uncharacterized protein</fullName>
    </submittedName>
</protein>
<dbReference type="GeneID" id="85356799"/>
<dbReference type="EMBL" id="JAUEPS010000018">
    <property type="protein sequence ID" value="KAK0458297.1"/>
    <property type="molecule type" value="Genomic_DNA"/>
</dbReference>